<organism evidence="1 2">
    <name type="scientific">Sphaerodactylus townsendi</name>
    <dbReference type="NCBI Taxonomy" id="933632"/>
    <lineage>
        <taxon>Eukaryota</taxon>
        <taxon>Metazoa</taxon>
        <taxon>Chordata</taxon>
        <taxon>Craniata</taxon>
        <taxon>Vertebrata</taxon>
        <taxon>Euteleostomi</taxon>
        <taxon>Lepidosauria</taxon>
        <taxon>Squamata</taxon>
        <taxon>Bifurcata</taxon>
        <taxon>Gekkota</taxon>
        <taxon>Sphaerodactylidae</taxon>
        <taxon>Sphaerodactylus</taxon>
    </lineage>
</organism>
<evidence type="ECO:0000313" key="2">
    <source>
        <dbReference type="Proteomes" id="UP000827872"/>
    </source>
</evidence>
<gene>
    <name evidence="1" type="ORF">K3G42_017157</name>
</gene>
<keyword evidence="2" id="KW-1185">Reference proteome</keyword>
<protein>
    <submittedName>
        <fullName evidence="1">Uncharacterized protein</fullName>
    </submittedName>
</protein>
<name>A0ACB8ECE8_9SAUR</name>
<sequence>MCSVLPDKNKDKPMIRLDKKKWSATTTSSDHLENSIESDLLRSFRNLPRTEQDAITSRLGELKDKLQDFMIEDSHMETEAINKPPTSSTSPTVGKLVEVQESQEASLNGETLENPTEYEVDLKPPNVLQINLHPISGEKSWAQELKELTSPTYIPHSNFPDLFQQAPDVNNQAQLVRSSIPMVTPKAQTILRNGCILDDVTGDFDKIEQLN</sequence>
<comment type="caution">
    <text evidence="1">The sequence shown here is derived from an EMBL/GenBank/DDBJ whole genome shotgun (WGS) entry which is preliminary data.</text>
</comment>
<accession>A0ACB8ECE8</accession>
<dbReference type="EMBL" id="CM037627">
    <property type="protein sequence ID" value="KAH7989974.1"/>
    <property type="molecule type" value="Genomic_DNA"/>
</dbReference>
<evidence type="ECO:0000313" key="1">
    <source>
        <dbReference type="EMBL" id="KAH7989974.1"/>
    </source>
</evidence>
<dbReference type="Proteomes" id="UP000827872">
    <property type="component" value="Linkage Group LG14"/>
</dbReference>
<reference evidence="1" key="1">
    <citation type="submission" date="2021-08" db="EMBL/GenBank/DDBJ databases">
        <title>The first chromosome-level gecko genome reveals the dynamic sex chromosomes of Neotropical dwarf geckos (Sphaerodactylidae: Sphaerodactylus).</title>
        <authorList>
            <person name="Pinto B.J."/>
            <person name="Keating S.E."/>
            <person name="Gamble T."/>
        </authorList>
    </citation>
    <scope>NUCLEOTIDE SEQUENCE</scope>
    <source>
        <strain evidence="1">TG3544</strain>
    </source>
</reference>
<proteinExistence type="predicted"/>